<dbReference type="Proteomes" id="UP001152087">
    <property type="component" value="Unassembled WGS sequence"/>
</dbReference>
<feature type="domain" description="DUF8212" evidence="2">
    <location>
        <begin position="236"/>
        <end position="333"/>
    </location>
</feature>
<accession>A0A9W8QU76</accession>
<dbReference type="Pfam" id="PF26640">
    <property type="entry name" value="DUF8212"/>
    <property type="match status" value="1"/>
</dbReference>
<sequence>MWLIDTTSLSLEYHHIRPRVYAILSHCWGLEETSFQEWQSGKRDMTKAGISKIVNACKLARAEQYDYLWVDTNCIDKTSSSELSEAINSMFQYYRDAGVCYAYLADVPGDSHIDSESGSTLPEWESPDHPWSSFRRSAWFTRGWTLQELVAPRYVKFYSASWSLIGAKSGLVATISQITNIRSVFLSGHILMRASISERMSWVSNRVTTRPEDIAYCMMGIFDINMPLLYGEGGQKAFVRLQEEICRVSADQTILAWEYLLADNRHKGNFPAVRYQHLVPLVGPTDQAKEHSPWDWSSSSHNHLSALAPDPICFYASAGLSPIVNDRDFERLPWVITNQGLSINLPLARICSSLQTPLEMRYHSRLAFAFLSVSENSTGWRAAFVLNVSPGKARYSRNKAVGSLLLVDIEDQAALFEHMRVETIYLCRLDNPIHTMGSSPFTSSKWGTKIGFWYAWREGHEEPLMSDARGWSANSLGLFGQSQPISILAGSALVIDAEGTPVSVLVTVAIGEDGSLEWETSLLETKQGSVSFKYQHAGREMRLSDILKELRTTKDSGDVLVFPSRCKSLSCMVRKVSQPQPQLRLLSISQEMINGGNRDEIPGRQKSDSIQCSS</sequence>
<evidence type="ECO:0000259" key="2">
    <source>
        <dbReference type="Pfam" id="PF26640"/>
    </source>
</evidence>
<dbReference type="InterPro" id="IPR058525">
    <property type="entry name" value="DUF8212"/>
</dbReference>
<dbReference type="PANTHER" id="PTHR10622:SF10">
    <property type="entry name" value="HET DOMAIN-CONTAINING PROTEIN"/>
    <property type="match status" value="1"/>
</dbReference>
<name>A0A9W8QU76_9HYPO</name>
<proteinExistence type="predicted"/>
<reference evidence="3" key="1">
    <citation type="submission" date="2022-09" db="EMBL/GenBank/DDBJ databases">
        <title>Fusarium specimens isolated from Avocado Roots.</title>
        <authorList>
            <person name="Stajich J."/>
            <person name="Roper C."/>
            <person name="Heimlech-Rivalta G."/>
        </authorList>
    </citation>
    <scope>NUCLEOTIDE SEQUENCE</scope>
    <source>
        <strain evidence="3">A02</strain>
    </source>
</reference>
<comment type="caution">
    <text evidence="3">The sequence shown here is derived from an EMBL/GenBank/DDBJ whole genome shotgun (WGS) entry which is preliminary data.</text>
</comment>
<evidence type="ECO:0000313" key="3">
    <source>
        <dbReference type="EMBL" id="KAJ4176614.1"/>
    </source>
</evidence>
<evidence type="ECO:0000259" key="1">
    <source>
        <dbReference type="Pfam" id="PF06985"/>
    </source>
</evidence>
<protein>
    <recommendedName>
        <fullName evidence="5">Heterokaryon incompatibility domain-containing protein</fullName>
    </recommendedName>
</protein>
<feature type="domain" description="Heterokaryon incompatibility" evidence="1">
    <location>
        <begin position="21"/>
        <end position="148"/>
    </location>
</feature>
<keyword evidence="4" id="KW-1185">Reference proteome</keyword>
<dbReference type="PANTHER" id="PTHR10622">
    <property type="entry name" value="HET DOMAIN-CONTAINING PROTEIN"/>
    <property type="match status" value="1"/>
</dbReference>
<evidence type="ECO:0000313" key="4">
    <source>
        <dbReference type="Proteomes" id="UP001152087"/>
    </source>
</evidence>
<dbReference type="EMBL" id="JAOQAV010000170">
    <property type="protein sequence ID" value="KAJ4176614.1"/>
    <property type="molecule type" value="Genomic_DNA"/>
</dbReference>
<evidence type="ECO:0008006" key="5">
    <source>
        <dbReference type="Google" id="ProtNLM"/>
    </source>
</evidence>
<dbReference type="InterPro" id="IPR010730">
    <property type="entry name" value="HET"/>
</dbReference>
<dbReference type="Pfam" id="PF06985">
    <property type="entry name" value="HET"/>
    <property type="match status" value="1"/>
</dbReference>
<gene>
    <name evidence="3" type="ORF">NW755_014318</name>
</gene>
<organism evidence="3 4">
    <name type="scientific">Fusarium falciforme</name>
    <dbReference type="NCBI Taxonomy" id="195108"/>
    <lineage>
        <taxon>Eukaryota</taxon>
        <taxon>Fungi</taxon>
        <taxon>Dikarya</taxon>
        <taxon>Ascomycota</taxon>
        <taxon>Pezizomycotina</taxon>
        <taxon>Sordariomycetes</taxon>
        <taxon>Hypocreomycetidae</taxon>
        <taxon>Hypocreales</taxon>
        <taxon>Nectriaceae</taxon>
        <taxon>Fusarium</taxon>
        <taxon>Fusarium solani species complex</taxon>
    </lineage>
</organism>
<dbReference type="AlphaFoldDB" id="A0A9W8QU76"/>